<evidence type="ECO:0000313" key="4">
    <source>
        <dbReference type="Proteomes" id="UP001595868"/>
    </source>
</evidence>
<proteinExistence type="predicted"/>
<dbReference type="InterPro" id="IPR007210">
    <property type="entry name" value="ABC_Gly_betaine_transp_sub-bd"/>
</dbReference>
<dbReference type="Proteomes" id="UP001595868">
    <property type="component" value="Unassembled WGS sequence"/>
</dbReference>
<name>A0ABV8KWZ8_9ACTN</name>
<protein>
    <submittedName>
        <fullName evidence="3">Glycine betaine ABC transporter substrate-binding protein</fullName>
    </submittedName>
</protein>
<feature type="chain" id="PRO_5047185168" evidence="1">
    <location>
        <begin position="21"/>
        <end position="327"/>
    </location>
</feature>
<reference evidence="4" key="1">
    <citation type="journal article" date="2019" name="Int. J. Syst. Evol. Microbiol.">
        <title>The Global Catalogue of Microorganisms (GCM) 10K type strain sequencing project: providing services to taxonomists for standard genome sequencing and annotation.</title>
        <authorList>
            <consortium name="The Broad Institute Genomics Platform"/>
            <consortium name="The Broad Institute Genome Sequencing Center for Infectious Disease"/>
            <person name="Wu L."/>
            <person name="Ma J."/>
        </authorList>
    </citation>
    <scope>NUCLEOTIDE SEQUENCE [LARGE SCALE GENOMIC DNA]</scope>
    <source>
        <strain evidence="4">2902at01</strain>
    </source>
</reference>
<feature type="signal peptide" evidence="1">
    <location>
        <begin position="1"/>
        <end position="20"/>
    </location>
</feature>
<evidence type="ECO:0000256" key="1">
    <source>
        <dbReference type="SAM" id="SignalP"/>
    </source>
</evidence>
<gene>
    <name evidence="3" type="ORF">ACFOX0_31640</name>
</gene>
<comment type="caution">
    <text evidence="3">The sequence shown here is derived from an EMBL/GenBank/DDBJ whole genome shotgun (WGS) entry which is preliminary data.</text>
</comment>
<dbReference type="Gene3D" id="3.40.190.10">
    <property type="entry name" value="Periplasmic binding protein-like II"/>
    <property type="match status" value="1"/>
</dbReference>
<evidence type="ECO:0000259" key="2">
    <source>
        <dbReference type="Pfam" id="PF04069"/>
    </source>
</evidence>
<dbReference type="RefSeq" id="WP_377552879.1">
    <property type="nucleotide sequence ID" value="NZ_JBHSBN010000042.1"/>
</dbReference>
<evidence type="ECO:0000313" key="3">
    <source>
        <dbReference type="EMBL" id="MFC4110459.1"/>
    </source>
</evidence>
<dbReference type="EMBL" id="JBHSBN010000042">
    <property type="protein sequence ID" value="MFC4110459.1"/>
    <property type="molecule type" value="Genomic_DNA"/>
</dbReference>
<accession>A0ABV8KWZ8</accession>
<dbReference type="PROSITE" id="PS51257">
    <property type="entry name" value="PROKAR_LIPOPROTEIN"/>
    <property type="match status" value="1"/>
</dbReference>
<dbReference type="CDD" id="cd13611">
    <property type="entry name" value="PBP2_YehZ"/>
    <property type="match status" value="1"/>
</dbReference>
<keyword evidence="4" id="KW-1185">Reference proteome</keyword>
<dbReference type="SUPFAM" id="SSF53850">
    <property type="entry name" value="Periplasmic binding protein-like II"/>
    <property type="match status" value="1"/>
</dbReference>
<feature type="domain" description="ABC-type glycine betaine transport system substrate-binding" evidence="2">
    <location>
        <begin position="52"/>
        <end position="322"/>
    </location>
</feature>
<organism evidence="3 4">
    <name type="scientific">Micromonospora zhanjiangensis</name>
    <dbReference type="NCBI Taxonomy" id="1522057"/>
    <lineage>
        <taxon>Bacteria</taxon>
        <taxon>Bacillati</taxon>
        <taxon>Actinomycetota</taxon>
        <taxon>Actinomycetes</taxon>
        <taxon>Micromonosporales</taxon>
        <taxon>Micromonosporaceae</taxon>
        <taxon>Micromonospora</taxon>
    </lineage>
</organism>
<sequence length="327" mass="35333">MRTRTPLTRLAAGTAVVALALTGCSVTTEAGGEDVSVGKGSIQKDEALAGQSIAIGSKEFTENIVLGHIAMLALKAAGANVVDKTNIKGSVNVRKAMLAGEVNAYWEYTGTGWITYLGHTDPIADSQRQYEAVAKEDKEKNGVVWGAIAPANNTYALAVREDKAKEWNLKTLSDLAAFVKKNPDQATFCFETEFSSRNDGWNGVAKTYGMNVPAANRKVMDVGVVYNETKKGESCNFGEVYVTDGRISNLKLVPLEDDKHFFPIYNPALTLNKDTAAKYPSLASVLDPIAAKLDNDTLRKLNERVDVKGESVAQVTADWMKQEGFIG</sequence>
<dbReference type="Pfam" id="PF04069">
    <property type="entry name" value="OpuAC"/>
    <property type="match status" value="1"/>
</dbReference>
<dbReference type="Gene3D" id="3.40.190.120">
    <property type="entry name" value="Osmoprotection protein (prox), domain 2"/>
    <property type="match status" value="1"/>
</dbReference>
<keyword evidence="1" id="KW-0732">Signal</keyword>